<dbReference type="Pfam" id="PF13976">
    <property type="entry name" value="gag_pre-integrs"/>
    <property type="match status" value="1"/>
</dbReference>
<accession>A0ABQ4ZZM4</accession>
<name>A0ABQ4ZZM4_9ASTR</name>
<dbReference type="Proteomes" id="UP001151760">
    <property type="component" value="Unassembled WGS sequence"/>
</dbReference>
<dbReference type="PANTHER" id="PTHR42648">
    <property type="entry name" value="TRANSPOSASE, PUTATIVE-RELATED"/>
    <property type="match status" value="1"/>
</dbReference>
<dbReference type="Pfam" id="PF00665">
    <property type="entry name" value="rve"/>
    <property type="match status" value="1"/>
</dbReference>
<dbReference type="PANTHER" id="PTHR42648:SF25">
    <property type="entry name" value="RNA-DIRECTED DNA POLYMERASE"/>
    <property type="match status" value="1"/>
</dbReference>
<protein>
    <submittedName>
        <fullName evidence="4">Retrotransposon protein, putative, unclassified</fullName>
    </submittedName>
</protein>
<dbReference type="InterPro" id="IPR001584">
    <property type="entry name" value="Integrase_cat-core"/>
</dbReference>
<dbReference type="InterPro" id="IPR054722">
    <property type="entry name" value="PolX-like_BBD"/>
</dbReference>
<dbReference type="EMBL" id="BQNB010011834">
    <property type="protein sequence ID" value="GJS95759.1"/>
    <property type="molecule type" value="Genomic_DNA"/>
</dbReference>
<sequence>MMAISQENDYGEVFLNEEKATVNLLQTGEPRVNSDVWYLDNGASNHMTGDRSKFHELDESVSGRVKFGDGSTVAIMGKGSVLFDCKNGDQRLLNENAYDEVFLNEKKVIANLLQTSEPRVESDVWHHDNVASNHMTGHRSKFHELDKSVSGRVKFGDGLPIAIIEKGLVLFDFKNGHSTCLLATRDEPAWLWHSRLGHVNFYSLRRLVEKNMASGVPMITHPNQVCEGCVLAKQTRIPFPEQAVFRAKKPLELVHADLCGPITPTTVGGSKYFLLLVDDFSMWSWVYMLIGKFEAFDAFKQYKKMVEESSGYKVKTLRTDHGGEFTSKDFAKFCEENGIARHLTAPYSPQQNGVVERRNLTVMEMARSLLKGINVPGKFWGGHLKKLDYRSKKMVYFGVEDGTKGRQSWSWTKSEKEQVTPANTFTIITQHITPVETPQNSPETTHDQPENPEFETVFSGQPYPEDVQVDSDPNIAALDPFSSPSSHSSNSPNATGPKELCSFNDFMHQVNDDILISSRMRRLLGRFDVKIISLRNLYKFAVFQVKTFTFIGIRLFHLVGDEVVGGGEVGLMMRGLIPLTVKILVPSIVHSHMSMSSLRGS</sequence>
<keyword evidence="1" id="KW-0645">Protease</keyword>
<dbReference type="InterPro" id="IPR012337">
    <property type="entry name" value="RNaseH-like_sf"/>
</dbReference>
<dbReference type="InterPro" id="IPR036397">
    <property type="entry name" value="RNaseH_sf"/>
</dbReference>
<dbReference type="SUPFAM" id="SSF53098">
    <property type="entry name" value="Ribonuclease H-like"/>
    <property type="match status" value="1"/>
</dbReference>
<keyword evidence="5" id="KW-1185">Reference proteome</keyword>
<proteinExistence type="predicted"/>
<feature type="domain" description="Integrase catalytic" evidence="3">
    <location>
        <begin position="246"/>
        <end position="429"/>
    </location>
</feature>
<evidence type="ECO:0000256" key="1">
    <source>
        <dbReference type="ARBA" id="ARBA00022670"/>
    </source>
</evidence>
<reference evidence="4" key="2">
    <citation type="submission" date="2022-01" db="EMBL/GenBank/DDBJ databases">
        <authorList>
            <person name="Yamashiro T."/>
            <person name="Shiraishi A."/>
            <person name="Satake H."/>
            <person name="Nakayama K."/>
        </authorList>
    </citation>
    <scope>NUCLEOTIDE SEQUENCE</scope>
</reference>
<gene>
    <name evidence="4" type="ORF">Tco_0802727</name>
</gene>
<evidence type="ECO:0000259" key="3">
    <source>
        <dbReference type="PROSITE" id="PS50994"/>
    </source>
</evidence>
<dbReference type="InterPro" id="IPR025724">
    <property type="entry name" value="GAG-pre-integrase_dom"/>
</dbReference>
<evidence type="ECO:0000313" key="4">
    <source>
        <dbReference type="EMBL" id="GJS95759.1"/>
    </source>
</evidence>
<organism evidence="4 5">
    <name type="scientific">Tanacetum coccineum</name>
    <dbReference type="NCBI Taxonomy" id="301880"/>
    <lineage>
        <taxon>Eukaryota</taxon>
        <taxon>Viridiplantae</taxon>
        <taxon>Streptophyta</taxon>
        <taxon>Embryophyta</taxon>
        <taxon>Tracheophyta</taxon>
        <taxon>Spermatophyta</taxon>
        <taxon>Magnoliopsida</taxon>
        <taxon>eudicotyledons</taxon>
        <taxon>Gunneridae</taxon>
        <taxon>Pentapetalae</taxon>
        <taxon>asterids</taxon>
        <taxon>campanulids</taxon>
        <taxon>Asterales</taxon>
        <taxon>Asteraceae</taxon>
        <taxon>Asteroideae</taxon>
        <taxon>Anthemideae</taxon>
        <taxon>Anthemidinae</taxon>
        <taxon>Tanacetum</taxon>
    </lineage>
</organism>
<comment type="caution">
    <text evidence="4">The sequence shown here is derived from an EMBL/GenBank/DDBJ whole genome shotgun (WGS) entry which is preliminary data.</text>
</comment>
<dbReference type="Pfam" id="PF22936">
    <property type="entry name" value="Pol_BBD"/>
    <property type="match status" value="1"/>
</dbReference>
<evidence type="ECO:0000313" key="5">
    <source>
        <dbReference type="Proteomes" id="UP001151760"/>
    </source>
</evidence>
<feature type="region of interest" description="Disordered" evidence="2">
    <location>
        <begin position="430"/>
        <end position="496"/>
    </location>
</feature>
<feature type="compositionally biased region" description="Low complexity" evidence="2">
    <location>
        <begin position="482"/>
        <end position="493"/>
    </location>
</feature>
<reference evidence="4" key="1">
    <citation type="journal article" date="2022" name="Int. J. Mol. Sci.">
        <title>Draft Genome of Tanacetum Coccineum: Genomic Comparison of Closely Related Tanacetum-Family Plants.</title>
        <authorList>
            <person name="Yamashiro T."/>
            <person name="Shiraishi A."/>
            <person name="Nakayama K."/>
            <person name="Satake H."/>
        </authorList>
    </citation>
    <scope>NUCLEOTIDE SEQUENCE</scope>
</reference>
<dbReference type="Gene3D" id="3.30.420.10">
    <property type="entry name" value="Ribonuclease H-like superfamily/Ribonuclease H"/>
    <property type="match status" value="1"/>
</dbReference>
<evidence type="ECO:0000256" key="2">
    <source>
        <dbReference type="SAM" id="MobiDB-lite"/>
    </source>
</evidence>
<dbReference type="InterPro" id="IPR039537">
    <property type="entry name" value="Retrotran_Ty1/copia-like"/>
</dbReference>
<dbReference type="PROSITE" id="PS50994">
    <property type="entry name" value="INTEGRASE"/>
    <property type="match status" value="1"/>
</dbReference>
<feature type="compositionally biased region" description="Polar residues" evidence="2">
    <location>
        <begin position="430"/>
        <end position="443"/>
    </location>
</feature>
<keyword evidence="1" id="KW-0378">Hydrolase</keyword>